<sequence>MSTYRYRNFRKILDVYPEWDKQCVAIKVNSEERCKIRGMAGRRNLDKAGEILNTMDRTSSLSECRGHLETLARLMMCGSPHRNMENVRADRVRRWNDTIDAYREAMRLVSIEQDEMNDVSAPESEEELETNNEELILEDLVDEETLHILPPIITQEISQPQEKSQESIVAQASRTVEPGTKTGDTLIDNEMEPSLESELQDDTVERRDIHTVHAPSDGATSEILISEQKDGPKSPENATKAYLATQRYGLPSPPDSQQAQRPAERHDIAQIRSPPETPTRAPVSTSNAQLDAPRPTASGSALKSTTDGTKWGFKFGSGESASSLQAFNFNLDTTDNGLKGSSNGNIKPNMPILSNFTTEFGPKENACPVIKFELPSEAPVTTEASSSSSQVEVQKDCDPNTESGASDPAPTSILDSASASKSPRYTAINDEVGKNPPTPVEPSSVSSSLLPLSATVDEGQTPAPTFEDLNSSKTPNALKLPHEKELIVPKYSSLSSSNPIPYVQKLNQKPLPTFSTASLLKTNAQDSLLLPNEEPLPVFTFGSSSNSLNAKLGPETSSPENRELLPAPVDNFNKFEFGTAPKSFDFDAQSKLWFAPRIAHKSSAIWSGFTLNSENDPDVKDDSERSKDSKTEALIWSVEKGKASTGESAVEKPAEPPEDDLAEGYDESESVSEPLQTPAKISARRFERLMTPEAAIGSQAPEILTPIALEGSVSYEQIKNENEEDLTFETTSYQSQTPEEDNQFLIERGIIAAKPSSEPFMMDENPVSTIEEDAATPEPTPELPNTDQNSISTVSDIASSELQSTSPSLHPDSEEDDTNPETRHEQPEQNKNDFPITIEEDTWVFPTTPEPKNGPLFTRTEFFGHALIDPTSRRISTRPQQNILATPQIVVTPETPSDEHAFSDVYIEPLTTPSPSLEFRSSEIPTGQQEMAAWDNGKEPSAVLEEEWRHGNKLHRDVLEWENDRGIPRKRRGRRLDKEVWKHVHQGIKAVSAAVRRRSGHVLKAVNQE</sequence>
<feature type="compositionally biased region" description="Polar residues" evidence="1">
    <location>
        <begin position="297"/>
        <end position="307"/>
    </location>
</feature>
<evidence type="ECO:0000256" key="1">
    <source>
        <dbReference type="SAM" id="MobiDB-lite"/>
    </source>
</evidence>
<dbReference type="EMBL" id="JAAMPI010000363">
    <property type="protein sequence ID" value="KAF4632258.1"/>
    <property type="molecule type" value="Genomic_DNA"/>
</dbReference>
<feature type="compositionally biased region" description="Polar residues" evidence="1">
    <location>
        <begin position="413"/>
        <end position="423"/>
    </location>
</feature>
<feature type="region of interest" description="Disordered" evidence="1">
    <location>
        <begin position="380"/>
        <end position="481"/>
    </location>
</feature>
<feature type="compositionally biased region" description="Low complexity" evidence="1">
    <location>
        <begin position="441"/>
        <end position="453"/>
    </location>
</feature>
<feature type="compositionally biased region" description="Basic and acidic residues" evidence="1">
    <location>
        <begin position="617"/>
        <end position="631"/>
    </location>
</feature>
<feature type="region of interest" description="Disordered" evidence="1">
    <location>
        <begin position="610"/>
        <end position="679"/>
    </location>
</feature>
<name>A0A8H4RMF4_9HELO</name>
<evidence type="ECO:0000313" key="2">
    <source>
        <dbReference type="EMBL" id="KAF4632258.1"/>
    </source>
</evidence>
<feature type="compositionally biased region" description="Polar residues" evidence="1">
    <location>
        <begin position="158"/>
        <end position="174"/>
    </location>
</feature>
<feature type="compositionally biased region" description="Polar residues" evidence="1">
    <location>
        <begin position="788"/>
        <end position="808"/>
    </location>
</feature>
<feature type="compositionally biased region" description="Acidic residues" evidence="1">
    <location>
        <begin position="187"/>
        <end position="202"/>
    </location>
</feature>
<dbReference type="Proteomes" id="UP000566819">
    <property type="component" value="Unassembled WGS sequence"/>
</dbReference>
<keyword evidence="3" id="KW-1185">Reference proteome</keyword>
<protein>
    <submittedName>
        <fullName evidence="2">Uncharacterized protein</fullName>
    </submittedName>
</protein>
<feature type="compositionally biased region" description="Low complexity" evidence="1">
    <location>
        <begin position="380"/>
        <end position="392"/>
    </location>
</feature>
<organism evidence="2 3">
    <name type="scientific">Cudoniella acicularis</name>
    <dbReference type="NCBI Taxonomy" id="354080"/>
    <lineage>
        <taxon>Eukaryota</taxon>
        <taxon>Fungi</taxon>
        <taxon>Dikarya</taxon>
        <taxon>Ascomycota</taxon>
        <taxon>Pezizomycotina</taxon>
        <taxon>Leotiomycetes</taxon>
        <taxon>Helotiales</taxon>
        <taxon>Tricladiaceae</taxon>
        <taxon>Cudoniella</taxon>
    </lineage>
</organism>
<feature type="compositionally biased region" description="Acidic residues" evidence="1">
    <location>
        <begin position="656"/>
        <end position="670"/>
    </location>
</feature>
<proteinExistence type="predicted"/>
<reference evidence="2 3" key="1">
    <citation type="submission" date="2020-03" db="EMBL/GenBank/DDBJ databases">
        <title>Draft Genome Sequence of Cudoniella acicularis.</title>
        <authorList>
            <person name="Buettner E."/>
            <person name="Kellner H."/>
        </authorList>
    </citation>
    <scope>NUCLEOTIDE SEQUENCE [LARGE SCALE GENOMIC DNA]</scope>
    <source>
        <strain evidence="2 3">DSM 108380</strain>
    </source>
</reference>
<feature type="compositionally biased region" description="Basic and acidic residues" evidence="1">
    <location>
        <begin position="820"/>
        <end position="831"/>
    </location>
</feature>
<accession>A0A8H4RMF4</accession>
<feature type="region of interest" description="Disordered" evidence="1">
    <location>
        <begin position="749"/>
        <end position="837"/>
    </location>
</feature>
<dbReference type="AlphaFoldDB" id="A0A8H4RMF4"/>
<comment type="caution">
    <text evidence="2">The sequence shown here is derived from an EMBL/GenBank/DDBJ whole genome shotgun (WGS) entry which is preliminary data.</text>
</comment>
<gene>
    <name evidence="2" type="ORF">G7Y89_g5869</name>
</gene>
<evidence type="ECO:0000313" key="3">
    <source>
        <dbReference type="Proteomes" id="UP000566819"/>
    </source>
</evidence>
<feature type="region of interest" description="Disordered" evidence="1">
    <location>
        <begin position="158"/>
        <end position="307"/>
    </location>
</feature>